<dbReference type="SMART" id="SM00089">
    <property type="entry name" value="PKD"/>
    <property type="match status" value="2"/>
</dbReference>
<feature type="domain" description="PKD/Chitinase" evidence="2">
    <location>
        <begin position="40"/>
        <end position="114"/>
    </location>
</feature>
<keyword evidence="1" id="KW-0732">Signal</keyword>
<evidence type="ECO:0000313" key="3">
    <source>
        <dbReference type="EMBL" id="SFF85579.1"/>
    </source>
</evidence>
<accession>A0A1I2M481</accession>
<dbReference type="EMBL" id="FOOH01000011">
    <property type="protein sequence ID" value="SFF85579.1"/>
    <property type="molecule type" value="Genomic_DNA"/>
</dbReference>
<keyword evidence="4" id="KW-1185">Reference proteome</keyword>
<feature type="domain" description="PKD/Chitinase" evidence="2">
    <location>
        <begin position="125"/>
        <end position="201"/>
    </location>
</feature>
<name>A0A1I2M481_9FLAO</name>
<protein>
    <recommendedName>
        <fullName evidence="2">PKD/Chitinase domain-containing protein</fullName>
    </recommendedName>
</protein>
<feature type="signal peptide" evidence="1">
    <location>
        <begin position="1"/>
        <end position="22"/>
    </location>
</feature>
<dbReference type="SUPFAM" id="SSF49299">
    <property type="entry name" value="PKD domain"/>
    <property type="match status" value="1"/>
</dbReference>
<dbReference type="Proteomes" id="UP000199116">
    <property type="component" value="Unassembled WGS sequence"/>
</dbReference>
<evidence type="ECO:0000256" key="1">
    <source>
        <dbReference type="SAM" id="SignalP"/>
    </source>
</evidence>
<dbReference type="RefSeq" id="WP_093304544.1">
    <property type="nucleotide sequence ID" value="NZ_FOOH01000011.1"/>
</dbReference>
<evidence type="ECO:0000259" key="2">
    <source>
        <dbReference type="SMART" id="SM00089"/>
    </source>
</evidence>
<sequence>MKRHYKIIFAFLLALPFFGCESDDDALVDLEQVQAPANLGATFQITQDNSGLVEITPTGEGAAVYTVDFGDGSTPAEGIKVGDAVEHVYAEGEYEVEVTGTHINGKMTSGIQPLTVSFLAPENLEVDITKNTDGYSVSVSAAADYAAMFEVYFGDEEDEVPTLLMLGESITHTYAEIGTYDIKVIALSGGTATVEYTETVEMNGPVPAPTPNKLPESVISLFSNTYTNVPVDTWLTDWSAAELEETDIEGNDIKKYTDLNYAGILTESTQIDATNMTHLRTDIFSLDAETFKVKLVDFGPNGVYDGGGDDVEHEVVIEDMPQGEWVTLDIPLEDFTDLTTRAHISQLIYSATPEGETTVLVDNVFFYDESVQVPTSPVNAAPTPIHLEEDVKSIFSDKYSDPAGVDYYPDWGQSTTYEVVSVNGNEAIKYGNANYQGIDIGEAIDVTAFESVHIDVWSGDYSSIPFFLISSGSGEKSVNLNVTPNQWNSIEIPLSEFTSQDLNISDIFQFKFDVGTAPGGAFYIDNLYFFSESDATAVTLPATFENSSLTYSLTPFEGADSAVEENPFQEGINTSNTVVRSTKTEGALFYAGTTLQLDGPIEFNGNNKISVKVYSPKADIPVRVKLENNDDSGIFAEVDAITTVANQWEELVFEFSDEQIVQEYSKVILFFEIIEGVAGDGSTYYYDDIQLTN</sequence>
<dbReference type="Gene3D" id="2.60.40.10">
    <property type="entry name" value="Immunoglobulins"/>
    <property type="match status" value="2"/>
</dbReference>
<dbReference type="AlphaFoldDB" id="A0A1I2M481"/>
<gene>
    <name evidence="3" type="ORF">SAMN04488033_11197</name>
</gene>
<dbReference type="InterPro" id="IPR008979">
    <property type="entry name" value="Galactose-bd-like_sf"/>
</dbReference>
<evidence type="ECO:0000313" key="4">
    <source>
        <dbReference type="Proteomes" id="UP000199116"/>
    </source>
</evidence>
<feature type="chain" id="PRO_5011652722" description="PKD/Chitinase domain-containing protein" evidence="1">
    <location>
        <begin position="23"/>
        <end position="693"/>
    </location>
</feature>
<organism evidence="3 4">
    <name type="scientific">Salegentibacter agarivorans</name>
    <dbReference type="NCBI Taxonomy" id="345907"/>
    <lineage>
        <taxon>Bacteria</taxon>
        <taxon>Pseudomonadati</taxon>
        <taxon>Bacteroidota</taxon>
        <taxon>Flavobacteriia</taxon>
        <taxon>Flavobacteriales</taxon>
        <taxon>Flavobacteriaceae</taxon>
        <taxon>Salegentibacter</taxon>
    </lineage>
</organism>
<dbReference type="SUPFAM" id="SSF49785">
    <property type="entry name" value="Galactose-binding domain-like"/>
    <property type="match status" value="2"/>
</dbReference>
<dbReference type="Gene3D" id="2.60.120.430">
    <property type="entry name" value="Galactose-binding lectin"/>
    <property type="match status" value="2"/>
</dbReference>
<dbReference type="InterPro" id="IPR035986">
    <property type="entry name" value="PKD_dom_sf"/>
</dbReference>
<reference evidence="4" key="1">
    <citation type="submission" date="2016-10" db="EMBL/GenBank/DDBJ databases">
        <authorList>
            <person name="Varghese N."/>
            <person name="Submissions S."/>
        </authorList>
    </citation>
    <scope>NUCLEOTIDE SEQUENCE [LARGE SCALE GENOMIC DNA]</scope>
    <source>
        <strain evidence="4">DSM 23515</strain>
    </source>
</reference>
<proteinExistence type="predicted"/>
<dbReference type="InterPro" id="IPR022409">
    <property type="entry name" value="PKD/Chitinase_dom"/>
</dbReference>
<dbReference type="InterPro" id="IPR013783">
    <property type="entry name" value="Ig-like_fold"/>
</dbReference>
<dbReference type="Gene3D" id="2.60.120.260">
    <property type="entry name" value="Galactose-binding domain-like"/>
    <property type="match status" value="1"/>
</dbReference>